<proteinExistence type="predicted"/>
<sequence>MPIGKALQNARKQCGDSQTNLSMEANCSRETISAYENGRAKVPSDIFQHALEKYQDLDMVMEAAADYFGPYFFPQLNGDNVDHHPSSVLMKSEEELEEALVAVKKAKKIMLKPGSSISDVERRELEEIAQEYIESMTCGWVFLRALEPYGLHYTKLLENHNREMIAKGYVVR</sequence>
<dbReference type="PROSITE" id="PS50943">
    <property type="entry name" value="HTH_CROC1"/>
    <property type="match status" value="1"/>
</dbReference>
<dbReference type="Proteomes" id="UP001236652">
    <property type="component" value="Chromosome"/>
</dbReference>
<organism evidence="2 3">
    <name type="scientific">Pontibacillus chungwhensis</name>
    <dbReference type="NCBI Taxonomy" id="265426"/>
    <lineage>
        <taxon>Bacteria</taxon>
        <taxon>Bacillati</taxon>
        <taxon>Bacillota</taxon>
        <taxon>Bacilli</taxon>
        <taxon>Bacillales</taxon>
        <taxon>Bacillaceae</taxon>
        <taxon>Pontibacillus</taxon>
    </lineage>
</organism>
<evidence type="ECO:0000313" key="3">
    <source>
        <dbReference type="Proteomes" id="UP001236652"/>
    </source>
</evidence>
<reference evidence="2 3" key="1">
    <citation type="submission" date="2023-05" db="EMBL/GenBank/DDBJ databases">
        <title>Comparative genomics reveals the evidence of polycyclic aromatic hydrocarbons degradation in moderately halophilic genus Pontibacillus.</title>
        <authorList>
            <person name="Yang H."/>
            <person name="Qian Z."/>
        </authorList>
    </citation>
    <scope>NUCLEOTIDE SEQUENCE [LARGE SCALE GENOMIC DNA]</scope>
    <source>
        <strain evidence="3">HN14</strain>
    </source>
</reference>
<dbReference type="InterPro" id="IPR001387">
    <property type="entry name" value="Cro/C1-type_HTH"/>
</dbReference>
<dbReference type="Pfam" id="PF01381">
    <property type="entry name" value="HTH_3"/>
    <property type="match status" value="1"/>
</dbReference>
<dbReference type="Gene3D" id="1.10.260.40">
    <property type="entry name" value="lambda repressor-like DNA-binding domains"/>
    <property type="match status" value="1"/>
</dbReference>
<dbReference type="EMBL" id="CP126446">
    <property type="protein sequence ID" value="WIF98705.1"/>
    <property type="molecule type" value="Genomic_DNA"/>
</dbReference>
<keyword evidence="3" id="KW-1185">Reference proteome</keyword>
<dbReference type="InterPro" id="IPR010982">
    <property type="entry name" value="Lambda_DNA-bd_dom_sf"/>
</dbReference>
<evidence type="ECO:0000259" key="1">
    <source>
        <dbReference type="PROSITE" id="PS50943"/>
    </source>
</evidence>
<dbReference type="CDD" id="cd00093">
    <property type="entry name" value="HTH_XRE"/>
    <property type="match status" value="1"/>
</dbReference>
<gene>
    <name evidence="2" type="ORF">QNI29_03375</name>
</gene>
<dbReference type="SUPFAM" id="SSF47413">
    <property type="entry name" value="lambda repressor-like DNA-binding domains"/>
    <property type="match status" value="1"/>
</dbReference>
<dbReference type="RefSeq" id="WP_231418477.1">
    <property type="nucleotide sequence ID" value="NZ_CP126446.1"/>
</dbReference>
<evidence type="ECO:0000313" key="2">
    <source>
        <dbReference type="EMBL" id="WIF98705.1"/>
    </source>
</evidence>
<protein>
    <submittedName>
        <fullName evidence="2">Helix-turn-helix transcriptional regulator</fullName>
    </submittedName>
</protein>
<name>A0ABY8UZD9_9BACI</name>
<accession>A0ABY8UZD9</accession>
<feature type="domain" description="HTH cro/C1-type" evidence="1">
    <location>
        <begin position="7"/>
        <end position="44"/>
    </location>
</feature>